<protein>
    <submittedName>
        <fullName evidence="3">DMT family transporter</fullName>
    </submittedName>
</protein>
<dbReference type="InterPro" id="IPR006750">
    <property type="entry name" value="YdcZ"/>
</dbReference>
<dbReference type="Pfam" id="PF04657">
    <property type="entry name" value="DMT_YdcZ"/>
    <property type="match status" value="2"/>
</dbReference>
<feature type="transmembrane region" description="Helical" evidence="1">
    <location>
        <begin position="226"/>
        <end position="250"/>
    </location>
</feature>
<dbReference type="PANTHER" id="PTHR34821:SF2">
    <property type="entry name" value="INNER MEMBRANE PROTEIN YDCZ"/>
    <property type="match status" value="1"/>
</dbReference>
<feature type="chain" id="PRO_5021475533" evidence="2">
    <location>
        <begin position="21"/>
        <end position="345"/>
    </location>
</feature>
<feature type="transmembrane region" description="Helical" evidence="1">
    <location>
        <begin position="326"/>
        <end position="344"/>
    </location>
</feature>
<evidence type="ECO:0000313" key="4">
    <source>
        <dbReference type="Proteomes" id="UP000298438"/>
    </source>
</evidence>
<dbReference type="EMBL" id="SPVF01000146">
    <property type="protein sequence ID" value="TFW19488.1"/>
    <property type="molecule type" value="Genomic_DNA"/>
</dbReference>
<gene>
    <name evidence="3" type="ORF">E4L96_11670</name>
</gene>
<feature type="transmembrane region" description="Helical" evidence="1">
    <location>
        <begin position="197"/>
        <end position="219"/>
    </location>
</feature>
<dbReference type="GO" id="GO:0005886">
    <property type="term" value="C:plasma membrane"/>
    <property type="evidence" value="ECO:0007669"/>
    <property type="project" value="TreeGrafter"/>
</dbReference>
<reference evidence="3 4" key="1">
    <citation type="submission" date="2019-03" db="EMBL/GenBank/DDBJ databases">
        <title>Draft Genome Sequence of Massilia arenosa sp. nov., a Novel Massilia Species Isolated from a Sandy-loam Maize Soil.</title>
        <authorList>
            <person name="Raths R."/>
            <person name="Peta V."/>
            <person name="Bucking H."/>
        </authorList>
    </citation>
    <scope>NUCLEOTIDE SEQUENCE [LARGE SCALE GENOMIC DNA]</scope>
    <source>
        <strain evidence="3 4">MC02</strain>
    </source>
</reference>
<sequence>MNSAFLILSACAGMVLSVQAAANAQLSRALRNPFAATAAQLAIGALLLALAAAGVGGLPALGRAGEVPWWHLLGGLASALYVLTGIVLFPRIGAVTAVGLFIAGQMFASLAIDVLGVLGIARHAVSMGMVAGGLLVLAGVAAIVRGQTKRAPAGPGAGGAAVPMDKLVAGQGAGGAAVAMEKPVAGQSAASGTVRPMWVLLGLAAGAVLPVQGAINALLRAELGAPLAVGVISFAVAALAMAVVLVALLAAGKAPKPDCGGLKTLPWWGWLGGLAGAFYVTTVFVSMPVIGAATTVSLTVAGQQVASVFVDTYGWLRMPRQKLAPTRLAGIAVLLLGVVVLKAFG</sequence>
<feature type="transmembrane region" description="Helical" evidence="1">
    <location>
        <begin position="95"/>
        <end position="118"/>
    </location>
</feature>
<feature type="transmembrane region" description="Helical" evidence="1">
    <location>
        <begin position="34"/>
        <end position="58"/>
    </location>
</feature>
<proteinExistence type="predicted"/>
<keyword evidence="1" id="KW-1133">Transmembrane helix</keyword>
<accession>A0A4Y9SEZ2</accession>
<keyword evidence="1" id="KW-0812">Transmembrane</keyword>
<dbReference type="OrthoDB" id="9097160at2"/>
<keyword evidence="2" id="KW-0732">Signal</keyword>
<feature type="transmembrane region" description="Helical" evidence="1">
    <location>
        <begin position="70"/>
        <end position="89"/>
    </location>
</feature>
<evidence type="ECO:0000256" key="2">
    <source>
        <dbReference type="SAM" id="SignalP"/>
    </source>
</evidence>
<keyword evidence="1" id="KW-0472">Membrane</keyword>
<name>A0A4Y9SEZ2_9BURK</name>
<keyword evidence="4" id="KW-1185">Reference proteome</keyword>
<dbReference type="Proteomes" id="UP000298438">
    <property type="component" value="Unassembled WGS sequence"/>
</dbReference>
<feature type="signal peptide" evidence="2">
    <location>
        <begin position="1"/>
        <end position="20"/>
    </location>
</feature>
<feature type="transmembrane region" description="Helical" evidence="1">
    <location>
        <begin position="125"/>
        <end position="144"/>
    </location>
</feature>
<evidence type="ECO:0000256" key="1">
    <source>
        <dbReference type="SAM" id="Phobius"/>
    </source>
</evidence>
<comment type="caution">
    <text evidence="3">The sequence shown here is derived from an EMBL/GenBank/DDBJ whole genome shotgun (WGS) entry which is preliminary data.</text>
</comment>
<organism evidence="3 4">
    <name type="scientific">Zemynaea arenosa</name>
    <dbReference type="NCBI Taxonomy" id="2561931"/>
    <lineage>
        <taxon>Bacteria</taxon>
        <taxon>Pseudomonadati</taxon>
        <taxon>Pseudomonadota</taxon>
        <taxon>Betaproteobacteria</taxon>
        <taxon>Burkholderiales</taxon>
        <taxon>Oxalobacteraceae</taxon>
        <taxon>Telluria group</taxon>
        <taxon>Zemynaea</taxon>
    </lineage>
</organism>
<dbReference type="PANTHER" id="PTHR34821">
    <property type="entry name" value="INNER MEMBRANE PROTEIN YDCZ"/>
    <property type="match status" value="1"/>
</dbReference>
<feature type="transmembrane region" description="Helical" evidence="1">
    <location>
        <begin position="270"/>
        <end position="290"/>
    </location>
</feature>
<dbReference type="AlphaFoldDB" id="A0A4Y9SEZ2"/>
<dbReference type="RefSeq" id="WP_135207395.1">
    <property type="nucleotide sequence ID" value="NZ_SPVF01000146.1"/>
</dbReference>
<evidence type="ECO:0000313" key="3">
    <source>
        <dbReference type="EMBL" id="TFW19488.1"/>
    </source>
</evidence>